<dbReference type="AlphaFoldDB" id="A0A7S2C7W6"/>
<protein>
    <recommendedName>
        <fullName evidence="2">Prolyl endopeptidase-like</fullName>
    </recommendedName>
    <alternativeName>
        <fullName evidence="3">Prolylendopeptidase-like</fullName>
    </alternativeName>
</protein>
<reference evidence="6" key="1">
    <citation type="submission" date="2021-01" db="EMBL/GenBank/DDBJ databases">
        <authorList>
            <person name="Corre E."/>
            <person name="Pelletier E."/>
            <person name="Niang G."/>
            <person name="Scheremetjew M."/>
            <person name="Finn R."/>
            <person name="Kale V."/>
            <person name="Holt S."/>
            <person name="Cochrane G."/>
            <person name="Meng A."/>
            <person name="Brown T."/>
            <person name="Cohen L."/>
        </authorList>
    </citation>
    <scope>NUCLEOTIDE SEQUENCE</scope>
    <source>
        <strain evidence="6">UTEX LB 985</strain>
    </source>
</reference>
<dbReference type="Gene3D" id="3.40.50.1820">
    <property type="entry name" value="alpha/beta hydrolase"/>
    <property type="match status" value="1"/>
</dbReference>
<dbReference type="SUPFAM" id="SSF53474">
    <property type="entry name" value="alpha/beta-Hydrolases"/>
    <property type="match status" value="1"/>
</dbReference>
<organism evidence="6">
    <name type="scientific">Haptolina brevifila</name>
    <dbReference type="NCBI Taxonomy" id="156173"/>
    <lineage>
        <taxon>Eukaryota</taxon>
        <taxon>Haptista</taxon>
        <taxon>Haptophyta</taxon>
        <taxon>Prymnesiophyceae</taxon>
        <taxon>Prymnesiales</taxon>
        <taxon>Prymnesiaceae</taxon>
        <taxon>Haptolina</taxon>
    </lineage>
</organism>
<dbReference type="PANTHER" id="PTHR11757:SF19">
    <property type="entry name" value="PROLYL ENDOPEPTIDASE-LIKE"/>
    <property type="match status" value="1"/>
</dbReference>
<proteinExistence type="inferred from homology"/>
<feature type="domain" description="Peptidase S9 prolyl oligopeptidase catalytic" evidence="5">
    <location>
        <begin position="2"/>
        <end position="94"/>
    </location>
</feature>
<evidence type="ECO:0000256" key="2">
    <source>
        <dbReference type="ARBA" id="ARBA00039290"/>
    </source>
</evidence>
<evidence type="ECO:0000259" key="5">
    <source>
        <dbReference type="Pfam" id="PF00326"/>
    </source>
</evidence>
<dbReference type="PANTHER" id="PTHR11757">
    <property type="entry name" value="PROTEASE FAMILY S9A OLIGOPEPTIDASE"/>
    <property type="match status" value="1"/>
</dbReference>
<gene>
    <name evidence="6" type="ORF">CBRE1094_LOCUS6815</name>
</gene>
<dbReference type="InterPro" id="IPR029058">
    <property type="entry name" value="AB_hydrolase_fold"/>
</dbReference>
<dbReference type="GO" id="GO:0008236">
    <property type="term" value="F:serine-type peptidase activity"/>
    <property type="evidence" value="ECO:0007669"/>
    <property type="project" value="InterPro"/>
</dbReference>
<dbReference type="EMBL" id="HBGU01012469">
    <property type="protein sequence ID" value="CAD9417630.1"/>
    <property type="molecule type" value="Transcribed_RNA"/>
</dbReference>
<accession>A0A7S2C7W6</accession>
<evidence type="ECO:0000256" key="4">
    <source>
        <dbReference type="ARBA" id="ARBA00045448"/>
    </source>
</evidence>
<comment type="function">
    <text evidence="4">Serine peptidase whose precise substrate specificity remains unclear. Does not cleave peptides after a arginine or lysine residue. Regulates trans-Golgi network morphology and sorting by regulating the membrane binding of the AP-1 complex. May play a role in the regulation of synaptic vesicle exocytosis.</text>
</comment>
<dbReference type="Pfam" id="PF00326">
    <property type="entry name" value="Peptidase_S9"/>
    <property type="match status" value="1"/>
</dbReference>
<dbReference type="GO" id="GO:0006508">
    <property type="term" value="P:proteolysis"/>
    <property type="evidence" value="ECO:0007669"/>
    <property type="project" value="InterPro"/>
</dbReference>
<evidence type="ECO:0000256" key="3">
    <source>
        <dbReference type="ARBA" id="ARBA00042165"/>
    </source>
</evidence>
<name>A0A7S2C7W6_9EUKA</name>
<comment type="similarity">
    <text evidence="1">Belongs to the peptidase S9A family.</text>
</comment>
<sequence>MLNQDPGLLAAAVLRAPFLDPLTSMLDQSLPLTTEEVEEWGDPTTCEATRRAMAAYSPYAGLRRQRYPAMLLVAAEHDVRVPFTQALRYVACVRHCTVAPEGDVDHGDPPPPQLLHLRESGGHLDEGGRFRRLELSSMEAVFLMHAVGATCTV</sequence>
<evidence type="ECO:0000313" key="6">
    <source>
        <dbReference type="EMBL" id="CAD9417630.1"/>
    </source>
</evidence>
<dbReference type="InterPro" id="IPR001375">
    <property type="entry name" value="Peptidase_S9_cat"/>
</dbReference>
<evidence type="ECO:0000256" key="1">
    <source>
        <dbReference type="ARBA" id="ARBA00005228"/>
    </source>
</evidence>
<dbReference type="InterPro" id="IPR051543">
    <property type="entry name" value="Serine_Peptidase_S9A"/>
</dbReference>